<dbReference type="Gene3D" id="1.10.10.10">
    <property type="entry name" value="Winged helix-like DNA-binding domain superfamily/Winged helix DNA-binding domain"/>
    <property type="match status" value="1"/>
</dbReference>
<dbReference type="PANTHER" id="PTHR33204">
    <property type="entry name" value="TRANSCRIPTIONAL REGULATOR, MARR FAMILY"/>
    <property type="match status" value="1"/>
</dbReference>
<dbReference type="PANTHER" id="PTHR33204:SF18">
    <property type="entry name" value="TRANSCRIPTIONAL REGULATORY PROTEIN"/>
    <property type="match status" value="1"/>
</dbReference>
<keyword evidence="4" id="KW-0175">Coiled coil</keyword>
<evidence type="ECO:0000259" key="5">
    <source>
        <dbReference type="PROSITE" id="PS51118"/>
    </source>
</evidence>
<evidence type="ECO:0000313" key="7">
    <source>
        <dbReference type="Proteomes" id="UP000474175"/>
    </source>
</evidence>
<evidence type="ECO:0000256" key="1">
    <source>
        <dbReference type="ARBA" id="ARBA00023015"/>
    </source>
</evidence>
<dbReference type="InterPro" id="IPR036390">
    <property type="entry name" value="WH_DNA-bd_sf"/>
</dbReference>
<accession>A0A6L9L166</accession>
<dbReference type="SUPFAM" id="SSF46785">
    <property type="entry name" value="Winged helix' DNA-binding domain"/>
    <property type="match status" value="1"/>
</dbReference>
<reference evidence="6 7" key="1">
    <citation type="submission" date="2020-02" db="EMBL/GenBank/DDBJ databases">
        <title>Draft genome sequence of two Spirosoma agri KCTC 52727 and Spirosoma terrae KCTC 52035.</title>
        <authorList>
            <person name="Rojas J."/>
            <person name="Ambika Manirajan B."/>
            <person name="Suarez C."/>
            <person name="Ratering S."/>
            <person name="Schnell S."/>
        </authorList>
    </citation>
    <scope>NUCLEOTIDE SEQUENCE [LARGE SCALE GENOMIC DNA]</scope>
    <source>
        <strain evidence="6 7">KCTC 52035</strain>
    </source>
</reference>
<keyword evidence="3" id="KW-0804">Transcription</keyword>
<keyword evidence="2" id="KW-0238">DNA-binding</keyword>
<dbReference type="Proteomes" id="UP000474175">
    <property type="component" value="Unassembled WGS sequence"/>
</dbReference>
<evidence type="ECO:0000256" key="3">
    <source>
        <dbReference type="ARBA" id="ARBA00023163"/>
    </source>
</evidence>
<dbReference type="InterPro" id="IPR002577">
    <property type="entry name" value="HTH_HxlR"/>
</dbReference>
<dbReference type="InterPro" id="IPR036388">
    <property type="entry name" value="WH-like_DNA-bd_sf"/>
</dbReference>
<feature type="coiled-coil region" evidence="4">
    <location>
        <begin position="46"/>
        <end position="73"/>
    </location>
</feature>
<comment type="caution">
    <text evidence="6">The sequence shown here is derived from an EMBL/GenBank/DDBJ whole genome shotgun (WGS) entry which is preliminary data.</text>
</comment>
<protein>
    <submittedName>
        <fullName evidence="6">Helix-turn-helix transcriptional regulator</fullName>
    </submittedName>
</protein>
<dbReference type="EMBL" id="JAAFZH010000001">
    <property type="protein sequence ID" value="NDU94060.1"/>
    <property type="molecule type" value="Genomic_DNA"/>
</dbReference>
<dbReference type="PROSITE" id="PS51118">
    <property type="entry name" value="HTH_HXLR"/>
    <property type="match status" value="1"/>
</dbReference>
<dbReference type="GO" id="GO:0003677">
    <property type="term" value="F:DNA binding"/>
    <property type="evidence" value="ECO:0007669"/>
    <property type="project" value="UniProtKB-KW"/>
</dbReference>
<keyword evidence="1" id="KW-0805">Transcription regulation</keyword>
<sequence>MIENVCHKKEIMAIHDSMDVLSGKWKISILSSMCYYKERRFSDILNDLKGISNKQLSKELKELEQNKLVERTVLNTQPVAVNYKLTEYGWTLQDIIYNLANWGEKHRQVIFGDR</sequence>
<evidence type="ECO:0000256" key="2">
    <source>
        <dbReference type="ARBA" id="ARBA00023125"/>
    </source>
</evidence>
<feature type="domain" description="HTH hxlR-type" evidence="5">
    <location>
        <begin position="6"/>
        <end position="111"/>
    </location>
</feature>
<dbReference type="Pfam" id="PF01638">
    <property type="entry name" value="HxlR"/>
    <property type="match status" value="1"/>
</dbReference>
<dbReference type="AlphaFoldDB" id="A0A6L9L166"/>
<keyword evidence="7" id="KW-1185">Reference proteome</keyword>
<evidence type="ECO:0000313" key="6">
    <source>
        <dbReference type="EMBL" id="NDU94060.1"/>
    </source>
</evidence>
<evidence type="ECO:0000256" key="4">
    <source>
        <dbReference type="SAM" id="Coils"/>
    </source>
</evidence>
<gene>
    <name evidence="6" type="ORF">GK108_04180</name>
</gene>
<proteinExistence type="predicted"/>
<name>A0A6L9L166_9BACT</name>
<organism evidence="6 7">
    <name type="scientific">Spirosoma terrae</name>
    <dbReference type="NCBI Taxonomy" id="1968276"/>
    <lineage>
        <taxon>Bacteria</taxon>
        <taxon>Pseudomonadati</taxon>
        <taxon>Bacteroidota</taxon>
        <taxon>Cytophagia</taxon>
        <taxon>Cytophagales</taxon>
        <taxon>Cytophagaceae</taxon>
        <taxon>Spirosoma</taxon>
    </lineage>
</organism>
<dbReference type="RefSeq" id="WP_163943201.1">
    <property type="nucleotide sequence ID" value="NZ_JAAFZH010000001.1"/>
</dbReference>